<gene>
    <name evidence="4" type="ORF">CEUSTIGMA_g2312.t1</name>
</gene>
<name>A0A250WVS4_9CHLO</name>
<keyword evidence="5" id="KW-1185">Reference proteome</keyword>
<dbReference type="Proteomes" id="UP000232323">
    <property type="component" value="Unassembled WGS sequence"/>
</dbReference>
<dbReference type="InterPro" id="IPR005654">
    <property type="entry name" value="ATPase_AFG1-like"/>
</dbReference>
<keyword evidence="2" id="KW-0547">Nucleotide-binding</keyword>
<dbReference type="PANTHER" id="PTHR12169:SF29">
    <property type="entry name" value="AFG1-LIKE ATPASE FAMILY PROTEIN"/>
    <property type="match status" value="1"/>
</dbReference>
<dbReference type="GO" id="GO:0016887">
    <property type="term" value="F:ATP hydrolysis activity"/>
    <property type="evidence" value="ECO:0007669"/>
    <property type="project" value="InterPro"/>
</dbReference>
<evidence type="ECO:0000313" key="4">
    <source>
        <dbReference type="EMBL" id="GAX74866.1"/>
    </source>
</evidence>
<protein>
    <recommendedName>
        <fullName evidence="6">AAA+ ATPase domain-containing protein</fullName>
    </recommendedName>
</protein>
<dbReference type="EMBL" id="BEGY01000009">
    <property type="protein sequence ID" value="GAX74866.1"/>
    <property type="molecule type" value="Genomic_DNA"/>
</dbReference>
<evidence type="ECO:0000256" key="2">
    <source>
        <dbReference type="ARBA" id="ARBA00022741"/>
    </source>
</evidence>
<dbReference type="AlphaFoldDB" id="A0A250WVS4"/>
<dbReference type="OrthoDB" id="548867at2759"/>
<sequence length="503" mass="56586">MLSRASSLLDFPYSPARKLIARHVFQAGIDMQITTDTQMACWGLKFFSGVVTERNSDRLCNGPAAVYEQGLKAGIYRKDPRQHVTIQKLQNLFDHIKEHADKPRLGRKRLSGLTMVESVHKKDTDSIWGGLSGLLVRKKGSLSRGGSSTAAAAQPLVPPLIRGLYMYGGVGCGKTMLMDLFANEAPAGFKVHRTHFHDFMLGIHNKLRNFKGKDDQVLRVADQIAQDTKVLALDEFFVTDVADAMILSRLFGRLWDHGLVLVATSNRAPDKLYEGGLQRSLFLPFIERLKVECEAHDMISPTDYRRLAKHQRGLYFTSQEREEELNEEFVDLAHGEEPTPQVVEVMMGRQINVPLAAGKICNFSFDDLCGRPVAAADYLALVEHYHTIALSGVPIITAATRSEGYRFVTLIDVLYEHRVRMLISAEASPFELFENIVTQQEAEERPHLKDRKDIIIDDNLGFSKERTISRLTEMQSTEYLVAHAQNHAPENLLALQEAQSKKQ</sequence>
<evidence type="ECO:0000256" key="3">
    <source>
        <dbReference type="ARBA" id="ARBA00022840"/>
    </source>
</evidence>
<dbReference type="SUPFAM" id="SSF52540">
    <property type="entry name" value="P-loop containing nucleoside triphosphate hydrolases"/>
    <property type="match status" value="1"/>
</dbReference>
<proteinExistence type="inferred from homology"/>
<dbReference type="GO" id="GO:0005524">
    <property type="term" value="F:ATP binding"/>
    <property type="evidence" value="ECO:0007669"/>
    <property type="project" value="UniProtKB-KW"/>
</dbReference>
<comment type="similarity">
    <text evidence="1">Belongs to the AFG1 ATPase family.</text>
</comment>
<evidence type="ECO:0000313" key="5">
    <source>
        <dbReference type="Proteomes" id="UP000232323"/>
    </source>
</evidence>
<comment type="caution">
    <text evidence="4">The sequence shown here is derived from an EMBL/GenBank/DDBJ whole genome shotgun (WGS) entry which is preliminary data.</text>
</comment>
<dbReference type="GO" id="GO:0005739">
    <property type="term" value="C:mitochondrion"/>
    <property type="evidence" value="ECO:0007669"/>
    <property type="project" value="TreeGrafter"/>
</dbReference>
<dbReference type="Gene3D" id="3.40.50.300">
    <property type="entry name" value="P-loop containing nucleotide triphosphate hydrolases"/>
    <property type="match status" value="1"/>
</dbReference>
<dbReference type="NCBIfam" id="NF040713">
    <property type="entry name" value="ZapE"/>
    <property type="match status" value="1"/>
</dbReference>
<dbReference type="InterPro" id="IPR027417">
    <property type="entry name" value="P-loop_NTPase"/>
</dbReference>
<dbReference type="Pfam" id="PF03969">
    <property type="entry name" value="AFG1_ATPase"/>
    <property type="match status" value="1"/>
</dbReference>
<accession>A0A250WVS4</accession>
<dbReference type="PANTHER" id="PTHR12169">
    <property type="entry name" value="ATPASE N2B"/>
    <property type="match status" value="1"/>
</dbReference>
<reference evidence="4 5" key="1">
    <citation type="submission" date="2017-08" db="EMBL/GenBank/DDBJ databases">
        <title>Acidophilic green algal genome provides insights into adaptation to an acidic environment.</title>
        <authorList>
            <person name="Hirooka S."/>
            <person name="Hirose Y."/>
            <person name="Kanesaki Y."/>
            <person name="Higuchi S."/>
            <person name="Fujiwara T."/>
            <person name="Onuma R."/>
            <person name="Era A."/>
            <person name="Ohbayashi R."/>
            <person name="Uzuka A."/>
            <person name="Nozaki H."/>
            <person name="Yoshikawa H."/>
            <person name="Miyagishima S.Y."/>
        </authorList>
    </citation>
    <scope>NUCLEOTIDE SEQUENCE [LARGE SCALE GENOMIC DNA]</scope>
    <source>
        <strain evidence="4 5">NIES-2499</strain>
    </source>
</reference>
<evidence type="ECO:0008006" key="6">
    <source>
        <dbReference type="Google" id="ProtNLM"/>
    </source>
</evidence>
<keyword evidence="3" id="KW-0067">ATP-binding</keyword>
<organism evidence="4 5">
    <name type="scientific">Chlamydomonas eustigma</name>
    <dbReference type="NCBI Taxonomy" id="1157962"/>
    <lineage>
        <taxon>Eukaryota</taxon>
        <taxon>Viridiplantae</taxon>
        <taxon>Chlorophyta</taxon>
        <taxon>core chlorophytes</taxon>
        <taxon>Chlorophyceae</taxon>
        <taxon>CS clade</taxon>
        <taxon>Chlamydomonadales</taxon>
        <taxon>Chlamydomonadaceae</taxon>
        <taxon>Chlamydomonas</taxon>
    </lineage>
</organism>
<evidence type="ECO:0000256" key="1">
    <source>
        <dbReference type="ARBA" id="ARBA00010322"/>
    </source>
</evidence>